<protein>
    <submittedName>
        <fullName evidence="8">Uncharacterized protein</fullName>
    </submittedName>
</protein>
<dbReference type="PANTHER" id="PTHR34455">
    <property type="entry name" value="OS07G0673550 PROTEIN"/>
    <property type="match status" value="1"/>
</dbReference>
<keyword evidence="5" id="KW-0604">Photosystem II</keyword>
<accession>A0A1Y1IQ68</accession>
<keyword evidence="9" id="KW-1185">Reference proteome</keyword>
<gene>
    <name evidence="8" type="ORF">KFL_006820050</name>
</gene>
<dbReference type="InterPro" id="IPR009518">
    <property type="entry name" value="PSII_PsbX"/>
</dbReference>
<keyword evidence="1" id="KW-0602">Photosynthesis</keyword>
<reference evidence="8 9" key="1">
    <citation type="journal article" date="2014" name="Nat. Commun.">
        <title>Klebsormidium flaccidum genome reveals primary factors for plant terrestrial adaptation.</title>
        <authorList>
            <person name="Hori K."/>
            <person name="Maruyama F."/>
            <person name="Fujisawa T."/>
            <person name="Togashi T."/>
            <person name="Yamamoto N."/>
            <person name="Seo M."/>
            <person name="Sato S."/>
            <person name="Yamada T."/>
            <person name="Mori H."/>
            <person name="Tajima N."/>
            <person name="Moriyama T."/>
            <person name="Ikeuchi M."/>
            <person name="Watanabe M."/>
            <person name="Wada H."/>
            <person name="Kobayashi K."/>
            <person name="Saito M."/>
            <person name="Masuda T."/>
            <person name="Sasaki-Sekimoto Y."/>
            <person name="Mashiguchi K."/>
            <person name="Awai K."/>
            <person name="Shimojima M."/>
            <person name="Masuda S."/>
            <person name="Iwai M."/>
            <person name="Nobusawa T."/>
            <person name="Narise T."/>
            <person name="Kondo S."/>
            <person name="Saito H."/>
            <person name="Sato R."/>
            <person name="Murakawa M."/>
            <person name="Ihara Y."/>
            <person name="Oshima-Yamada Y."/>
            <person name="Ohtaka K."/>
            <person name="Satoh M."/>
            <person name="Sonobe K."/>
            <person name="Ishii M."/>
            <person name="Ohtani R."/>
            <person name="Kanamori-Sato M."/>
            <person name="Honoki R."/>
            <person name="Miyazaki D."/>
            <person name="Mochizuki H."/>
            <person name="Umetsu J."/>
            <person name="Higashi K."/>
            <person name="Shibata D."/>
            <person name="Kamiya Y."/>
            <person name="Sato N."/>
            <person name="Nakamura Y."/>
            <person name="Tabata S."/>
            <person name="Ida S."/>
            <person name="Kurokawa K."/>
            <person name="Ohta H."/>
        </authorList>
    </citation>
    <scope>NUCLEOTIDE SEQUENCE [LARGE SCALE GENOMIC DNA]</scope>
    <source>
        <strain evidence="8 9">NIES-2285</strain>
    </source>
</reference>
<evidence type="ECO:0000256" key="5">
    <source>
        <dbReference type="ARBA" id="ARBA00023276"/>
    </source>
</evidence>
<dbReference type="OrthoDB" id="539365at2759"/>
<keyword evidence="4 6" id="KW-0472">Membrane</keyword>
<feature type="signal peptide" evidence="7">
    <location>
        <begin position="1"/>
        <end position="16"/>
    </location>
</feature>
<dbReference type="AlphaFoldDB" id="A0A1Y1IQ68"/>
<evidence type="ECO:0000256" key="6">
    <source>
        <dbReference type="SAM" id="Phobius"/>
    </source>
</evidence>
<evidence type="ECO:0000256" key="1">
    <source>
        <dbReference type="ARBA" id="ARBA00022531"/>
    </source>
</evidence>
<dbReference type="PANTHER" id="PTHR34455:SF1">
    <property type="entry name" value="OS07G0673550 PROTEIN"/>
    <property type="match status" value="1"/>
</dbReference>
<dbReference type="STRING" id="105231.A0A1Y1IQ68"/>
<feature type="chain" id="PRO_5013073086" evidence="7">
    <location>
        <begin position="17"/>
        <end position="146"/>
    </location>
</feature>
<dbReference type="GO" id="GO:0009523">
    <property type="term" value="C:photosystem II"/>
    <property type="evidence" value="ECO:0007669"/>
    <property type="project" value="UniProtKB-KW"/>
</dbReference>
<dbReference type="GO" id="GO:0015979">
    <property type="term" value="P:photosynthesis"/>
    <property type="evidence" value="ECO:0007669"/>
    <property type="project" value="UniProtKB-KW"/>
</dbReference>
<keyword evidence="7" id="KW-0732">Signal</keyword>
<evidence type="ECO:0000256" key="4">
    <source>
        <dbReference type="ARBA" id="ARBA00023136"/>
    </source>
</evidence>
<name>A0A1Y1IQ68_KLENI</name>
<sequence length="146" mass="14376">MASVATIATPLAGALAVPTASAATRYAQPVVAGALPARRSIAGAALRKAGTSSKSSVHVCRKAIQMSAEQPKEEVPLVDRLAVPATLALVAMCAIPDVAFAAGPGVSPSLKNLLLSVGGGAAVLAAIAIGIAGVSTFDPVKRGGRR</sequence>
<feature type="transmembrane region" description="Helical" evidence="6">
    <location>
        <begin position="113"/>
        <end position="137"/>
    </location>
</feature>
<evidence type="ECO:0000313" key="8">
    <source>
        <dbReference type="EMBL" id="GAQ90767.1"/>
    </source>
</evidence>
<dbReference type="EMBL" id="DF237631">
    <property type="protein sequence ID" value="GAQ90767.1"/>
    <property type="molecule type" value="Genomic_DNA"/>
</dbReference>
<proteinExistence type="predicted"/>
<keyword evidence="3 6" id="KW-1133">Transmembrane helix</keyword>
<evidence type="ECO:0000256" key="2">
    <source>
        <dbReference type="ARBA" id="ARBA00022692"/>
    </source>
</evidence>
<feature type="transmembrane region" description="Helical" evidence="6">
    <location>
        <begin position="81"/>
        <end position="101"/>
    </location>
</feature>
<evidence type="ECO:0000313" key="9">
    <source>
        <dbReference type="Proteomes" id="UP000054558"/>
    </source>
</evidence>
<keyword evidence="2 6" id="KW-0812">Transmembrane</keyword>
<dbReference type="Gene3D" id="1.20.5.510">
    <property type="entry name" value="Single helix bin"/>
    <property type="match status" value="1"/>
</dbReference>
<dbReference type="Pfam" id="PF06596">
    <property type="entry name" value="PsbX"/>
    <property type="match status" value="1"/>
</dbReference>
<dbReference type="Proteomes" id="UP000054558">
    <property type="component" value="Unassembled WGS sequence"/>
</dbReference>
<organism evidence="8 9">
    <name type="scientific">Klebsormidium nitens</name>
    <name type="common">Green alga</name>
    <name type="synonym">Ulothrix nitens</name>
    <dbReference type="NCBI Taxonomy" id="105231"/>
    <lineage>
        <taxon>Eukaryota</taxon>
        <taxon>Viridiplantae</taxon>
        <taxon>Streptophyta</taxon>
        <taxon>Klebsormidiophyceae</taxon>
        <taxon>Klebsormidiales</taxon>
        <taxon>Klebsormidiaceae</taxon>
        <taxon>Klebsormidium</taxon>
    </lineage>
</organism>
<evidence type="ECO:0000256" key="7">
    <source>
        <dbReference type="SAM" id="SignalP"/>
    </source>
</evidence>
<evidence type="ECO:0000256" key="3">
    <source>
        <dbReference type="ARBA" id="ARBA00022989"/>
    </source>
</evidence>